<evidence type="ECO:0000259" key="3">
    <source>
        <dbReference type="Pfam" id="PF15749"/>
    </source>
</evidence>
<protein>
    <recommendedName>
        <fullName evidence="3">MRN complex-interacting protein N-terminal domain-containing protein</fullName>
    </recommendedName>
</protein>
<feature type="compositionally biased region" description="Basic and acidic residues" evidence="1">
    <location>
        <begin position="155"/>
        <end position="165"/>
    </location>
</feature>
<dbReference type="InterPro" id="IPR049472">
    <property type="entry name" value="MRNIP_N"/>
</dbReference>
<accession>A0A3P6GF94</accession>
<organism evidence="4">
    <name type="scientific">Brassica oleracea</name>
    <name type="common">Wild cabbage</name>
    <dbReference type="NCBI Taxonomy" id="3712"/>
    <lineage>
        <taxon>Eukaryota</taxon>
        <taxon>Viridiplantae</taxon>
        <taxon>Streptophyta</taxon>
        <taxon>Embryophyta</taxon>
        <taxon>Tracheophyta</taxon>
        <taxon>Spermatophyta</taxon>
        <taxon>Magnoliopsida</taxon>
        <taxon>eudicotyledons</taxon>
        <taxon>Gunneridae</taxon>
        <taxon>Pentapetalae</taxon>
        <taxon>rosids</taxon>
        <taxon>malvids</taxon>
        <taxon>Brassicales</taxon>
        <taxon>Brassicaceae</taxon>
        <taxon>Brassiceae</taxon>
        <taxon>Brassica</taxon>
    </lineage>
</organism>
<dbReference type="GO" id="GO:0005634">
    <property type="term" value="C:nucleus"/>
    <property type="evidence" value="ECO:0007669"/>
    <property type="project" value="TreeGrafter"/>
</dbReference>
<sequence>MSSILFLALQCCECSTMQVKQKKKSSNNWVCVICNQKQSVRKVFAQGYKAKDLRLFVQSFNMSRKVVDEEKQEVADTFPEVEDDEEAEEIRGKKLSDWSEYLDSDPPNKRLRLTVEDADGEEEDVKIVTEIPKEMFKRPKLNRYSNDGGPSSAKEGVKRNDKEPFKPSFSRSSIPKQRFSSGKRTTSATYMFLLDGVMKRKKDTEQRTFEPERVNKPASKWDAYLIDDEGEHQAASGALKDDSVGEWDRGVTDACSEYQVVDDEVHPDFM</sequence>
<reference evidence="4" key="1">
    <citation type="submission" date="2018-11" db="EMBL/GenBank/DDBJ databases">
        <authorList>
            <consortium name="Genoscope - CEA"/>
            <person name="William W."/>
        </authorList>
    </citation>
    <scope>NUCLEOTIDE SEQUENCE</scope>
</reference>
<dbReference type="AlphaFoldDB" id="A0A3P6GF94"/>
<dbReference type="GO" id="GO:0007095">
    <property type="term" value="P:mitotic G2 DNA damage checkpoint signaling"/>
    <property type="evidence" value="ECO:0007669"/>
    <property type="project" value="TreeGrafter"/>
</dbReference>
<dbReference type="PANTHER" id="PTHR15863">
    <property type="entry name" value="MRN COMPLEX-INTERACTING PROTEIN"/>
    <property type="match status" value="1"/>
</dbReference>
<feature type="signal peptide" evidence="2">
    <location>
        <begin position="1"/>
        <end position="16"/>
    </location>
</feature>
<dbReference type="GO" id="GO:0003682">
    <property type="term" value="F:chromatin binding"/>
    <property type="evidence" value="ECO:0007669"/>
    <property type="project" value="TreeGrafter"/>
</dbReference>
<keyword evidence="2" id="KW-0732">Signal</keyword>
<dbReference type="PANTHER" id="PTHR15863:SF2">
    <property type="entry name" value="MRN COMPLEX-INTERACTING PROTEIN"/>
    <property type="match status" value="1"/>
</dbReference>
<dbReference type="EMBL" id="LR031880">
    <property type="protein sequence ID" value="VDD64180.1"/>
    <property type="molecule type" value="Genomic_DNA"/>
</dbReference>
<dbReference type="InterPro" id="IPR032739">
    <property type="entry name" value="MRNIP"/>
</dbReference>
<evidence type="ECO:0000256" key="1">
    <source>
        <dbReference type="SAM" id="MobiDB-lite"/>
    </source>
</evidence>
<feature type="compositionally biased region" description="Polar residues" evidence="1">
    <location>
        <begin position="169"/>
        <end position="183"/>
    </location>
</feature>
<proteinExistence type="predicted"/>
<gene>
    <name evidence="4" type="ORF">BOLC6T39633H</name>
</gene>
<evidence type="ECO:0000313" key="4">
    <source>
        <dbReference type="EMBL" id="VDD64180.1"/>
    </source>
</evidence>
<dbReference type="Pfam" id="PF15749">
    <property type="entry name" value="MRNIP"/>
    <property type="match status" value="1"/>
</dbReference>
<evidence type="ECO:0000256" key="2">
    <source>
        <dbReference type="SAM" id="SignalP"/>
    </source>
</evidence>
<name>A0A3P6GF94_BRAOL</name>
<feature type="region of interest" description="Disordered" evidence="1">
    <location>
        <begin position="139"/>
        <end position="183"/>
    </location>
</feature>
<feature type="chain" id="PRO_5018235770" description="MRN complex-interacting protein N-terminal domain-containing protein" evidence="2">
    <location>
        <begin position="17"/>
        <end position="270"/>
    </location>
</feature>
<feature type="domain" description="MRN complex-interacting protein N-terminal" evidence="3">
    <location>
        <begin position="9"/>
        <end position="89"/>
    </location>
</feature>